<dbReference type="Proteomes" id="UP000325313">
    <property type="component" value="Unassembled WGS sequence"/>
</dbReference>
<protein>
    <submittedName>
        <fullName evidence="2">Uncharacterized protein</fullName>
    </submittedName>
</protein>
<gene>
    <name evidence="2" type="ORF">PGT21_005784</name>
    <name evidence="3" type="ORF">PGTUg99_025118</name>
</gene>
<organism evidence="2 4">
    <name type="scientific">Puccinia graminis f. sp. tritici</name>
    <dbReference type="NCBI Taxonomy" id="56615"/>
    <lineage>
        <taxon>Eukaryota</taxon>
        <taxon>Fungi</taxon>
        <taxon>Dikarya</taxon>
        <taxon>Basidiomycota</taxon>
        <taxon>Pucciniomycotina</taxon>
        <taxon>Pucciniomycetes</taxon>
        <taxon>Pucciniales</taxon>
        <taxon>Pucciniaceae</taxon>
        <taxon>Puccinia</taxon>
    </lineage>
</organism>
<evidence type="ECO:0000256" key="1">
    <source>
        <dbReference type="SAM" id="MobiDB-lite"/>
    </source>
</evidence>
<evidence type="ECO:0000313" key="3">
    <source>
        <dbReference type="EMBL" id="KAA1080051.1"/>
    </source>
</evidence>
<reference evidence="4 5" key="1">
    <citation type="submission" date="2019-05" db="EMBL/GenBank/DDBJ databases">
        <title>Emergence of the Ug99 lineage of the wheat stem rust pathogen through somatic hybridization.</title>
        <authorList>
            <person name="Li F."/>
            <person name="Upadhyaya N.M."/>
            <person name="Sperschneider J."/>
            <person name="Matny O."/>
            <person name="Nguyen-Phuc H."/>
            <person name="Mago R."/>
            <person name="Raley C."/>
            <person name="Miller M.E."/>
            <person name="Silverstein K.A.T."/>
            <person name="Henningsen E."/>
            <person name="Hirsch C.D."/>
            <person name="Visser B."/>
            <person name="Pretorius Z.A."/>
            <person name="Steffenson B.J."/>
            <person name="Schwessinger B."/>
            <person name="Dodds P.N."/>
            <person name="Figueroa M."/>
        </authorList>
    </citation>
    <scope>NUCLEOTIDE SEQUENCE [LARGE SCALE GENOMIC DNA]</scope>
    <source>
        <strain evidence="2">21-0</strain>
        <strain evidence="3 5">Ug99</strain>
    </source>
</reference>
<sequence>MATQAIQNSKGCGTTAPQSSHIKPFDAIADKFRVGKHSENISAIQGKLKDSIHKHSFLF</sequence>
<dbReference type="EMBL" id="VDEP01000443">
    <property type="protein sequence ID" value="KAA1080051.1"/>
    <property type="molecule type" value="Genomic_DNA"/>
</dbReference>
<keyword evidence="4" id="KW-1185">Reference proteome</keyword>
<dbReference type="EMBL" id="VSWC01000196">
    <property type="protein sequence ID" value="KAA1065633.1"/>
    <property type="molecule type" value="Genomic_DNA"/>
</dbReference>
<comment type="caution">
    <text evidence="2">The sequence shown here is derived from an EMBL/GenBank/DDBJ whole genome shotgun (WGS) entry which is preliminary data.</text>
</comment>
<feature type="region of interest" description="Disordered" evidence="1">
    <location>
        <begin position="1"/>
        <end position="20"/>
    </location>
</feature>
<dbReference type="AlphaFoldDB" id="A0A5B0LNW3"/>
<evidence type="ECO:0000313" key="2">
    <source>
        <dbReference type="EMBL" id="KAA1065633.1"/>
    </source>
</evidence>
<dbReference type="Proteomes" id="UP000324748">
    <property type="component" value="Unassembled WGS sequence"/>
</dbReference>
<name>A0A5B0LNW3_PUCGR</name>
<accession>A0A5B0LNW3</accession>
<evidence type="ECO:0000313" key="5">
    <source>
        <dbReference type="Proteomes" id="UP000325313"/>
    </source>
</evidence>
<evidence type="ECO:0000313" key="4">
    <source>
        <dbReference type="Proteomes" id="UP000324748"/>
    </source>
</evidence>
<proteinExistence type="predicted"/>